<evidence type="ECO:0000256" key="4">
    <source>
        <dbReference type="ARBA" id="ARBA00022964"/>
    </source>
</evidence>
<dbReference type="InterPro" id="IPR050411">
    <property type="entry name" value="AlphaKG_dependent_hydroxylases"/>
</dbReference>
<dbReference type="PANTHER" id="PTHR10696">
    <property type="entry name" value="GAMMA-BUTYROBETAINE HYDROXYLASE-RELATED"/>
    <property type="match status" value="1"/>
</dbReference>
<proteinExistence type="inferred from homology"/>
<keyword evidence="4" id="KW-0223">Dioxygenase</keyword>
<evidence type="ECO:0000256" key="2">
    <source>
        <dbReference type="ARBA" id="ARBA00008654"/>
    </source>
</evidence>
<evidence type="ECO:0000256" key="7">
    <source>
        <dbReference type="SAM" id="MobiDB-lite"/>
    </source>
</evidence>
<evidence type="ECO:0000256" key="3">
    <source>
        <dbReference type="ARBA" id="ARBA00022723"/>
    </source>
</evidence>
<comment type="cofactor">
    <cofactor evidence="1">
        <name>Fe(2+)</name>
        <dbReference type="ChEBI" id="CHEBI:29033"/>
    </cofactor>
</comment>
<reference evidence="9" key="1">
    <citation type="submission" date="2023-10" db="EMBL/GenBank/DDBJ databases">
        <authorList>
            <person name="Chen Y."/>
            <person name="Shah S."/>
            <person name="Dougan E. K."/>
            <person name="Thang M."/>
            <person name="Chan C."/>
        </authorList>
    </citation>
    <scope>NUCLEOTIDE SEQUENCE [LARGE SCALE GENOMIC DNA]</scope>
</reference>
<evidence type="ECO:0000256" key="6">
    <source>
        <dbReference type="ARBA" id="ARBA00023004"/>
    </source>
</evidence>
<keyword evidence="6" id="KW-0408">Iron</keyword>
<keyword evidence="5" id="KW-0560">Oxidoreductase</keyword>
<dbReference type="Proteomes" id="UP001189429">
    <property type="component" value="Unassembled WGS sequence"/>
</dbReference>
<keyword evidence="10" id="KW-1185">Reference proteome</keyword>
<comment type="similarity">
    <text evidence="2">Belongs to the gamma-BBH/TMLD family.</text>
</comment>
<evidence type="ECO:0000259" key="8">
    <source>
        <dbReference type="Pfam" id="PF02668"/>
    </source>
</evidence>
<dbReference type="PANTHER" id="PTHR10696:SF25">
    <property type="entry name" value="OXIDOREDUCTASE AIM17-RELATED"/>
    <property type="match status" value="1"/>
</dbReference>
<protein>
    <recommendedName>
        <fullName evidence="8">TauD/TfdA-like domain-containing protein</fullName>
    </recommendedName>
</protein>
<comment type="caution">
    <text evidence="9">The sequence shown here is derived from an EMBL/GenBank/DDBJ whole genome shotgun (WGS) entry which is preliminary data.</text>
</comment>
<dbReference type="InterPro" id="IPR003819">
    <property type="entry name" value="TauD/TfdA-like"/>
</dbReference>
<name>A0ABN9UWS4_9DINO</name>
<evidence type="ECO:0000256" key="5">
    <source>
        <dbReference type="ARBA" id="ARBA00023002"/>
    </source>
</evidence>
<dbReference type="Pfam" id="PF02668">
    <property type="entry name" value="TauD"/>
    <property type="match status" value="1"/>
</dbReference>
<organism evidence="9 10">
    <name type="scientific">Prorocentrum cordatum</name>
    <dbReference type="NCBI Taxonomy" id="2364126"/>
    <lineage>
        <taxon>Eukaryota</taxon>
        <taxon>Sar</taxon>
        <taxon>Alveolata</taxon>
        <taxon>Dinophyceae</taxon>
        <taxon>Prorocentrales</taxon>
        <taxon>Prorocentraceae</taxon>
        <taxon>Prorocentrum</taxon>
    </lineage>
</organism>
<dbReference type="InterPro" id="IPR042098">
    <property type="entry name" value="TauD-like_sf"/>
</dbReference>
<sequence length="606" mass="67754">MPNVLAGTPSSKSPHAVVDCRSINGGKQLVVEFADNTRYEMHASWLKDSNPTRAGKDFYRTCAEDVWSVRKFRISSVEHQGGGEQVSIKYEHAETGAAKPEVFHSRWLHAMAPFVGRALHPEAPHVPAIRETGNLMDHLMDSRKPWDAKVDMQKFDSKLLETDVDAQVEFYDCMIKTGVAMITGIGKPDSLEFELGGLPMEAHVRKILGKCNQHPVRSTRYSYIRKTEKPQSGDYDHSNPLCMHTDHTVYHGTPGFFQFLYQAEGDVRSKVCDGLAIAEYVKEHHPEAYELLTKVHITHSSRNNLYTREGQAIDPTDPNSKGDAFELVHTHPILVLDEKGRLDKVVQSETKRGVCALPYSVYEPFMEAYVLWSQLVEDSRFVHHFDWPEGTMVVTNNWRVLHGRAAVPAGMSRAVAIGYVNRNTVENRYRLLKQYQAEKADPTLDHRWVTRVPNQVLEKMVLRRARALEPAVHVFRAAPLLEALSPRGTPRAGVSGSLQRPSATPRAGAGGPLQRLAAATSAAWPRPRTGRREQQADPEGAPGERLRDGLASLNPFSGAPARQPLEDHLPEHLRRLPAVVGLQRSWAVPAIRFPELDLVDPPMPSG</sequence>
<dbReference type="SUPFAM" id="SSF51197">
    <property type="entry name" value="Clavaminate synthase-like"/>
    <property type="match status" value="1"/>
</dbReference>
<accession>A0ABN9UWS4</accession>
<feature type="domain" description="TauD/TfdA-like" evidence="8">
    <location>
        <begin position="225"/>
        <end position="410"/>
    </location>
</feature>
<evidence type="ECO:0000313" key="10">
    <source>
        <dbReference type="Proteomes" id="UP001189429"/>
    </source>
</evidence>
<evidence type="ECO:0000313" key="9">
    <source>
        <dbReference type="EMBL" id="CAK0864601.1"/>
    </source>
</evidence>
<evidence type="ECO:0000256" key="1">
    <source>
        <dbReference type="ARBA" id="ARBA00001954"/>
    </source>
</evidence>
<feature type="region of interest" description="Disordered" evidence="7">
    <location>
        <begin position="485"/>
        <end position="564"/>
    </location>
</feature>
<dbReference type="Gene3D" id="3.60.130.10">
    <property type="entry name" value="Clavaminate synthase-like"/>
    <property type="match status" value="1"/>
</dbReference>
<dbReference type="EMBL" id="CAUYUJ010016382">
    <property type="protein sequence ID" value="CAK0864601.1"/>
    <property type="molecule type" value="Genomic_DNA"/>
</dbReference>
<gene>
    <name evidence="9" type="ORF">PCOR1329_LOCUS52430</name>
</gene>
<keyword evidence="3" id="KW-0479">Metal-binding</keyword>